<dbReference type="EMBL" id="RCMG01000410">
    <property type="protein sequence ID" value="KAG2854744.1"/>
    <property type="molecule type" value="Genomic_DNA"/>
</dbReference>
<protein>
    <submittedName>
        <fullName evidence="2">Uncharacterized protein</fullName>
    </submittedName>
</protein>
<reference evidence="2" key="1">
    <citation type="submission" date="2018-10" db="EMBL/GenBank/DDBJ databases">
        <title>Effector identification in a new, highly contiguous assembly of the strawberry crown rot pathogen Phytophthora cactorum.</title>
        <authorList>
            <person name="Armitage A.D."/>
            <person name="Nellist C.F."/>
            <person name="Bates H."/>
            <person name="Vickerstaff R.J."/>
            <person name="Harrison R.J."/>
        </authorList>
    </citation>
    <scope>NUCLEOTIDE SEQUENCE</scope>
    <source>
        <strain evidence="1">15-7</strain>
        <strain evidence="2">4032</strain>
        <strain evidence="3">P415</strain>
    </source>
</reference>
<gene>
    <name evidence="1" type="ORF">PC113_g13018</name>
    <name evidence="2" type="ORF">PC115_g11987</name>
    <name evidence="3" type="ORF">PC118_g12601</name>
</gene>
<dbReference type="EMBL" id="RCMI01000390">
    <property type="protein sequence ID" value="KAG2913531.1"/>
    <property type="molecule type" value="Genomic_DNA"/>
</dbReference>
<accession>A0A8T1C2G7</accession>
<proteinExistence type="predicted"/>
<evidence type="ECO:0000313" key="4">
    <source>
        <dbReference type="Proteomes" id="UP000774804"/>
    </source>
</evidence>
<dbReference type="EMBL" id="RCML01000410">
    <property type="protein sequence ID" value="KAG2977882.1"/>
    <property type="molecule type" value="Genomic_DNA"/>
</dbReference>
<evidence type="ECO:0000313" key="3">
    <source>
        <dbReference type="EMBL" id="KAG2977882.1"/>
    </source>
</evidence>
<evidence type="ECO:0000313" key="1">
    <source>
        <dbReference type="EMBL" id="KAG2854744.1"/>
    </source>
</evidence>
<dbReference type="Proteomes" id="UP000735874">
    <property type="component" value="Unassembled WGS sequence"/>
</dbReference>
<evidence type="ECO:0000313" key="2">
    <source>
        <dbReference type="EMBL" id="KAG2913531.1"/>
    </source>
</evidence>
<dbReference type="AlphaFoldDB" id="A0A8T1C2G7"/>
<dbReference type="Proteomes" id="UP000774804">
    <property type="component" value="Unassembled WGS sequence"/>
</dbReference>
<dbReference type="Proteomes" id="UP000697107">
    <property type="component" value="Unassembled WGS sequence"/>
</dbReference>
<name>A0A8T1C2G7_9STRA</name>
<sequence>MATFICSTPNQGLAKGQSVVSSPVCGSTHVAVPCERTAYSVFMITVLKVPETSMATADNAPATVAVKLLPKPTAMAPSSDEHVQTLEVAAAIA</sequence>
<comment type="caution">
    <text evidence="2">The sequence shown here is derived from an EMBL/GenBank/DDBJ whole genome shotgun (WGS) entry which is preliminary data.</text>
</comment>
<organism evidence="2 4">
    <name type="scientific">Phytophthora cactorum</name>
    <dbReference type="NCBI Taxonomy" id="29920"/>
    <lineage>
        <taxon>Eukaryota</taxon>
        <taxon>Sar</taxon>
        <taxon>Stramenopiles</taxon>
        <taxon>Oomycota</taxon>
        <taxon>Peronosporomycetes</taxon>
        <taxon>Peronosporales</taxon>
        <taxon>Peronosporaceae</taxon>
        <taxon>Phytophthora</taxon>
    </lineage>
</organism>